<dbReference type="InterPro" id="IPR050228">
    <property type="entry name" value="Carboxylesterase_BioH"/>
</dbReference>
<feature type="domain" description="AB hydrolase-1" evidence="1">
    <location>
        <begin position="25"/>
        <end position="234"/>
    </location>
</feature>
<dbReference type="Pfam" id="PF12697">
    <property type="entry name" value="Abhydrolase_6"/>
    <property type="match status" value="1"/>
</dbReference>
<accession>A0A3P1X020</accession>
<keyword evidence="2" id="KW-0378">Hydrolase</keyword>
<dbReference type="InterPro" id="IPR029058">
    <property type="entry name" value="AB_hydrolase_fold"/>
</dbReference>
<dbReference type="AlphaFoldDB" id="A0A3P1X020"/>
<dbReference type="GO" id="GO:0016787">
    <property type="term" value="F:hydrolase activity"/>
    <property type="evidence" value="ECO:0007669"/>
    <property type="project" value="UniProtKB-KW"/>
</dbReference>
<comment type="caution">
    <text evidence="2">The sequence shown here is derived from an EMBL/GenBank/DDBJ whole genome shotgun (WGS) entry which is preliminary data.</text>
</comment>
<dbReference type="SUPFAM" id="SSF53474">
    <property type="entry name" value="alpha/beta-Hydrolases"/>
    <property type="match status" value="2"/>
</dbReference>
<reference evidence="2 3" key="1">
    <citation type="submission" date="2018-11" db="EMBL/GenBank/DDBJ databases">
        <title>Genomes From Bacteria Associated with the Canine Oral Cavity: a Test Case for Automated Genome-Based Taxonomic Assignment.</title>
        <authorList>
            <person name="Coil D.A."/>
            <person name="Jospin G."/>
            <person name="Darling A.E."/>
            <person name="Wallis C."/>
            <person name="Davis I.J."/>
            <person name="Harris S."/>
            <person name="Eisen J.A."/>
            <person name="Holcombe L.J."/>
            <person name="O'Flynn C."/>
        </authorList>
    </citation>
    <scope>NUCLEOTIDE SEQUENCE [LARGE SCALE GENOMIC DNA]</scope>
    <source>
        <strain evidence="2 3">OH2822_COT-296</strain>
    </source>
</reference>
<dbReference type="Proteomes" id="UP000280935">
    <property type="component" value="Unassembled WGS sequence"/>
</dbReference>
<dbReference type="PANTHER" id="PTHR43194">
    <property type="entry name" value="HYDROLASE ALPHA/BETA FOLD FAMILY"/>
    <property type="match status" value="1"/>
</dbReference>
<dbReference type="OrthoDB" id="9770427at2"/>
<evidence type="ECO:0000259" key="1">
    <source>
        <dbReference type="Pfam" id="PF12697"/>
    </source>
</evidence>
<gene>
    <name evidence="2" type="ORF">EII35_00920</name>
</gene>
<evidence type="ECO:0000313" key="2">
    <source>
        <dbReference type="EMBL" id="RRD51478.1"/>
    </source>
</evidence>
<dbReference type="PANTHER" id="PTHR43194:SF5">
    <property type="entry name" value="PIMELOYL-[ACYL-CARRIER PROTEIN] METHYL ESTER ESTERASE"/>
    <property type="match status" value="1"/>
</dbReference>
<dbReference type="Gene3D" id="3.40.50.1820">
    <property type="entry name" value="alpha/beta hydrolase"/>
    <property type="match status" value="2"/>
</dbReference>
<dbReference type="RefSeq" id="WP_125226579.1">
    <property type="nucleotide sequence ID" value="NZ_RQYT01000001.1"/>
</dbReference>
<organism evidence="2 3">
    <name type="scientific">Arachnia propionica</name>
    <dbReference type="NCBI Taxonomy" id="1750"/>
    <lineage>
        <taxon>Bacteria</taxon>
        <taxon>Bacillati</taxon>
        <taxon>Actinomycetota</taxon>
        <taxon>Actinomycetes</taxon>
        <taxon>Propionibacteriales</taxon>
        <taxon>Propionibacteriaceae</taxon>
        <taxon>Arachnia</taxon>
    </lineage>
</organism>
<name>A0A3P1X020_9ACTN</name>
<sequence length="467" mass="50311">MRTRVLEIDGLQVVARVHGSGERSFVLVHGLGMSSYYFRPLAERLARYGTAVSLNLPGFGPTRDPDRRLRIAQFARVALRATERLGIGPAVWVGHSMGTQIVTDVARQDPSAVERLVLLAPVINEEESGLGPVVLRFTQAALHETPPSVFASARAFLRAGPRYVAEMVPALLNYPLSARLAEVTRPVTLVVGELDALTPPAWVERLLAANPGATSHTIFGASHQMMHTHADETTAVIAGEATPAWRPRWRGVVSELAHGLRPGHRVRAGSGTGRVVLLLPGMLERSGYLWRLANHLSARGHRVLTVPDLGWNLRSLERAADAAFRALGDERDAVIVAHSKGGLIGKRMLIDEPGRLAGMVAIATPFNGSDLAAGFARSPLLRRTPLALFDPAGAKLKALTAATAVDHRIVSLVPTRDPIIPNGSRLDGATNVDLPQVGHFSPVNDPAVWDLVTHHIDLMPQARGLDE</sequence>
<dbReference type="InterPro" id="IPR000073">
    <property type="entry name" value="AB_hydrolase_1"/>
</dbReference>
<evidence type="ECO:0000313" key="3">
    <source>
        <dbReference type="Proteomes" id="UP000280935"/>
    </source>
</evidence>
<proteinExistence type="predicted"/>
<protein>
    <submittedName>
        <fullName evidence="2">Alpha/beta hydrolase</fullName>
    </submittedName>
</protein>
<dbReference type="EMBL" id="RQYT01000001">
    <property type="protein sequence ID" value="RRD51478.1"/>
    <property type="molecule type" value="Genomic_DNA"/>
</dbReference>